<protein>
    <submittedName>
        <fullName evidence="2">Uncharacterized protein</fullName>
    </submittedName>
</protein>
<organism evidence="2 3">
    <name type="scientific">Phaseolus angularis</name>
    <name type="common">Azuki bean</name>
    <name type="synonym">Vigna angularis</name>
    <dbReference type="NCBI Taxonomy" id="3914"/>
    <lineage>
        <taxon>Eukaryota</taxon>
        <taxon>Viridiplantae</taxon>
        <taxon>Streptophyta</taxon>
        <taxon>Embryophyta</taxon>
        <taxon>Tracheophyta</taxon>
        <taxon>Spermatophyta</taxon>
        <taxon>Magnoliopsida</taxon>
        <taxon>eudicotyledons</taxon>
        <taxon>Gunneridae</taxon>
        <taxon>Pentapetalae</taxon>
        <taxon>rosids</taxon>
        <taxon>fabids</taxon>
        <taxon>Fabales</taxon>
        <taxon>Fabaceae</taxon>
        <taxon>Papilionoideae</taxon>
        <taxon>50 kb inversion clade</taxon>
        <taxon>NPAAA clade</taxon>
        <taxon>indigoferoid/millettioid clade</taxon>
        <taxon>Phaseoleae</taxon>
        <taxon>Vigna</taxon>
    </lineage>
</organism>
<feature type="region of interest" description="Disordered" evidence="1">
    <location>
        <begin position="72"/>
        <end position="91"/>
    </location>
</feature>
<dbReference type="AlphaFoldDB" id="A0A0L9T5V8"/>
<gene>
    <name evidence="2" type="ORF">LR48_Vigan205s009400</name>
</gene>
<feature type="region of interest" description="Disordered" evidence="1">
    <location>
        <begin position="21"/>
        <end position="49"/>
    </location>
</feature>
<evidence type="ECO:0000313" key="2">
    <source>
        <dbReference type="EMBL" id="KOM25957.1"/>
    </source>
</evidence>
<evidence type="ECO:0000313" key="3">
    <source>
        <dbReference type="Proteomes" id="UP000053144"/>
    </source>
</evidence>
<evidence type="ECO:0000256" key="1">
    <source>
        <dbReference type="SAM" id="MobiDB-lite"/>
    </source>
</evidence>
<name>A0A0L9T5V8_PHAAN</name>
<proteinExistence type="predicted"/>
<dbReference type="Gramene" id="KOM25957">
    <property type="protein sequence ID" value="KOM25957"/>
    <property type="gene ID" value="LR48_Vigan205s009400"/>
</dbReference>
<feature type="compositionally biased region" description="Basic and acidic residues" evidence="1">
    <location>
        <begin position="26"/>
        <end position="44"/>
    </location>
</feature>
<dbReference type="EMBL" id="KQ258294">
    <property type="protein sequence ID" value="KOM25957.1"/>
    <property type="molecule type" value="Genomic_DNA"/>
</dbReference>
<accession>A0A0L9T5V8</accession>
<sequence length="162" mass="18759">MVIGGIPGNDRRCWWIPGQCGGQARPRGDSRRRVSLSRARERRSWPGTLTDDGSDGMRRYWRRHKRRFAARSENAVVSGEQRDTEAGDSGPVVVSSQWLDRRGSGWTIKVGKFLRELPSKEAKKNVWCSQPCSFFEARFQHFPCEICSQQDRPRETYNKPRF</sequence>
<reference evidence="3" key="1">
    <citation type="journal article" date="2015" name="Proc. Natl. Acad. Sci. U.S.A.">
        <title>Genome sequencing of adzuki bean (Vigna angularis) provides insight into high starch and low fat accumulation and domestication.</title>
        <authorList>
            <person name="Yang K."/>
            <person name="Tian Z."/>
            <person name="Chen C."/>
            <person name="Luo L."/>
            <person name="Zhao B."/>
            <person name="Wang Z."/>
            <person name="Yu L."/>
            <person name="Li Y."/>
            <person name="Sun Y."/>
            <person name="Li W."/>
            <person name="Chen Y."/>
            <person name="Li Y."/>
            <person name="Zhang Y."/>
            <person name="Ai D."/>
            <person name="Zhao J."/>
            <person name="Shang C."/>
            <person name="Ma Y."/>
            <person name="Wu B."/>
            <person name="Wang M."/>
            <person name="Gao L."/>
            <person name="Sun D."/>
            <person name="Zhang P."/>
            <person name="Guo F."/>
            <person name="Wang W."/>
            <person name="Li Y."/>
            <person name="Wang J."/>
            <person name="Varshney R.K."/>
            <person name="Wang J."/>
            <person name="Ling H.Q."/>
            <person name="Wan P."/>
        </authorList>
    </citation>
    <scope>NUCLEOTIDE SEQUENCE</scope>
    <source>
        <strain evidence="3">cv. Jingnong 6</strain>
    </source>
</reference>
<dbReference type="Proteomes" id="UP000053144">
    <property type="component" value="Unassembled WGS sequence"/>
</dbReference>